<sequence>MRMWMVNPRLMCGKHLLGEHVECHMLAGSLRKGKSIQGFIARNLLEPQNLKSRHQALASEMTNRGFNHKSELAPYAMGEHHIGSVDVDHSLKELAARCHNCAAIIGAKNDLV</sequence>
<evidence type="ECO:0000313" key="1">
    <source>
        <dbReference type="EMBL" id="QJH98908.1"/>
    </source>
</evidence>
<name>A0A6M3XLV7_9ZZZZ</name>
<dbReference type="SUPFAM" id="SSF47077">
    <property type="entry name" value="T4 endonuclease V"/>
    <property type="match status" value="1"/>
</dbReference>
<accession>A0A6M3XLV7</accession>
<organism evidence="1">
    <name type="scientific">viral metagenome</name>
    <dbReference type="NCBI Taxonomy" id="1070528"/>
    <lineage>
        <taxon>unclassified sequences</taxon>
        <taxon>metagenomes</taxon>
        <taxon>organismal metagenomes</taxon>
    </lineage>
</organism>
<dbReference type="Pfam" id="PF03013">
    <property type="entry name" value="Pyr_excise"/>
    <property type="match status" value="1"/>
</dbReference>
<protein>
    <submittedName>
        <fullName evidence="1">Putative pyrimidine dimer DNA glycosylase</fullName>
    </submittedName>
</protein>
<dbReference type="AlphaFoldDB" id="A0A6M3XLV7"/>
<dbReference type="EMBL" id="MT144758">
    <property type="protein sequence ID" value="QJH98908.1"/>
    <property type="molecule type" value="Genomic_DNA"/>
</dbReference>
<gene>
    <name evidence="1" type="ORF">TM448B01424_0004</name>
</gene>
<reference evidence="1" key="1">
    <citation type="submission" date="2020-03" db="EMBL/GenBank/DDBJ databases">
        <title>The deep terrestrial virosphere.</title>
        <authorList>
            <person name="Holmfeldt K."/>
            <person name="Nilsson E."/>
            <person name="Simone D."/>
            <person name="Lopez-Fernandez M."/>
            <person name="Wu X."/>
            <person name="de Brujin I."/>
            <person name="Lundin D."/>
            <person name="Andersson A."/>
            <person name="Bertilsson S."/>
            <person name="Dopson M."/>
        </authorList>
    </citation>
    <scope>NUCLEOTIDE SEQUENCE</scope>
    <source>
        <strain evidence="1">TM448B01424</strain>
    </source>
</reference>
<proteinExistence type="predicted"/>
<dbReference type="InterPro" id="IPR004260">
    <property type="entry name" value="Pyr-dimer_DNA_glycosylase"/>
</dbReference>